<dbReference type="EMBL" id="KN574777">
    <property type="protein sequence ID" value="KHJ83167.1"/>
    <property type="molecule type" value="Genomic_DNA"/>
</dbReference>
<dbReference type="AlphaFoldDB" id="A0A0B1SI47"/>
<evidence type="ECO:0000313" key="3">
    <source>
        <dbReference type="Proteomes" id="UP000053660"/>
    </source>
</evidence>
<proteinExistence type="predicted"/>
<reference evidence="2 3" key="1">
    <citation type="submission" date="2014-03" db="EMBL/GenBank/DDBJ databases">
        <title>Draft genome of the hookworm Oesophagostomum dentatum.</title>
        <authorList>
            <person name="Mitreva M."/>
        </authorList>
    </citation>
    <scope>NUCLEOTIDE SEQUENCE [LARGE SCALE GENOMIC DNA]</scope>
    <source>
        <strain evidence="2 3">OD-Hann</strain>
    </source>
</reference>
<dbReference type="Proteomes" id="UP000053660">
    <property type="component" value="Unassembled WGS sequence"/>
</dbReference>
<evidence type="ECO:0000313" key="2">
    <source>
        <dbReference type="EMBL" id="KHJ83167.1"/>
    </source>
</evidence>
<evidence type="ECO:0000256" key="1">
    <source>
        <dbReference type="SAM" id="SignalP"/>
    </source>
</evidence>
<sequence length="90" mass="10288">MSLRILFVLAALVAVSFGGRCKFRYSEGRVNERVFRVTRNCHGRLSLAGEEYWTSIGYDGRLRDGRTTSDFLTVPHSGRGQVRDGWVAYW</sequence>
<protein>
    <submittedName>
        <fullName evidence="2">Uncharacterized protein</fullName>
    </submittedName>
</protein>
<keyword evidence="1" id="KW-0732">Signal</keyword>
<name>A0A0B1SI47_OESDE</name>
<feature type="chain" id="PRO_5002081568" evidence="1">
    <location>
        <begin position="19"/>
        <end position="90"/>
    </location>
</feature>
<gene>
    <name evidence="2" type="ORF">OESDEN_17136</name>
</gene>
<dbReference type="OrthoDB" id="5819464at2759"/>
<feature type="signal peptide" evidence="1">
    <location>
        <begin position="1"/>
        <end position="18"/>
    </location>
</feature>
<organism evidence="2 3">
    <name type="scientific">Oesophagostomum dentatum</name>
    <name type="common">Nodular worm</name>
    <dbReference type="NCBI Taxonomy" id="61180"/>
    <lineage>
        <taxon>Eukaryota</taxon>
        <taxon>Metazoa</taxon>
        <taxon>Ecdysozoa</taxon>
        <taxon>Nematoda</taxon>
        <taxon>Chromadorea</taxon>
        <taxon>Rhabditida</taxon>
        <taxon>Rhabditina</taxon>
        <taxon>Rhabditomorpha</taxon>
        <taxon>Strongyloidea</taxon>
        <taxon>Strongylidae</taxon>
        <taxon>Oesophagostomum</taxon>
    </lineage>
</organism>
<accession>A0A0B1SI47</accession>
<keyword evidence="3" id="KW-1185">Reference proteome</keyword>